<protein>
    <recommendedName>
        <fullName evidence="3">DUF3052 family protein</fullName>
    </recommendedName>
</protein>
<name>A0A7W8E3Z2_9BACT</name>
<gene>
    <name evidence="1" type="ORF">HDF16_003202</name>
</gene>
<keyword evidence="2" id="KW-1185">Reference proteome</keyword>
<accession>A0A7W8E3Z2</accession>
<evidence type="ECO:0000313" key="2">
    <source>
        <dbReference type="Proteomes" id="UP000540989"/>
    </source>
</evidence>
<evidence type="ECO:0000313" key="1">
    <source>
        <dbReference type="EMBL" id="MBB5058488.1"/>
    </source>
</evidence>
<dbReference type="Proteomes" id="UP000540989">
    <property type="component" value="Unassembled WGS sequence"/>
</dbReference>
<organism evidence="1 2">
    <name type="scientific">Granulicella aggregans</name>
    <dbReference type="NCBI Taxonomy" id="474949"/>
    <lineage>
        <taxon>Bacteria</taxon>
        <taxon>Pseudomonadati</taxon>
        <taxon>Acidobacteriota</taxon>
        <taxon>Terriglobia</taxon>
        <taxon>Terriglobales</taxon>
        <taxon>Acidobacteriaceae</taxon>
        <taxon>Granulicella</taxon>
    </lineage>
</organism>
<sequence length="275" mass="29553">MKTVKLISFHPDVSGHAALLKQPGATVDSAPLVRTSAVVGEMANLNPAALVLDLDKLPSNSREIALMLRASKLARHIPILFAGKLSPDADGSLPDKFARLRSELPDIPYTTWPDAAKALGALLRSPATRPPIVPAQRTYTASLPQKLGILSVSDKSKPKPKQIALLAAPDEFPALLGDLPETVSFTTRIGANTHLAICFVRSLGDLPGLFDLLTYNLPEGASAWVVYPKGAPKQQRELNENDVRKIGLASGLVDYKICSIDGNWSAIKFARRKKG</sequence>
<comment type="caution">
    <text evidence="1">The sequence shown here is derived from an EMBL/GenBank/DDBJ whole genome shotgun (WGS) entry which is preliminary data.</text>
</comment>
<reference evidence="1 2" key="1">
    <citation type="submission" date="2020-08" db="EMBL/GenBank/DDBJ databases">
        <title>Genomic Encyclopedia of Type Strains, Phase IV (KMG-V): Genome sequencing to study the core and pangenomes of soil and plant-associated prokaryotes.</title>
        <authorList>
            <person name="Whitman W."/>
        </authorList>
    </citation>
    <scope>NUCLEOTIDE SEQUENCE [LARGE SCALE GENOMIC DNA]</scope>
    <source>
        <strain evidence="1 2">M8UP14</strain>
    </source>
</reference>
<evidence type="ECO:0008006" key="3">
    <source>
        <dbReference type="Google" id="ProtNLM"/>
    </source>
</evidence>
<dbReference type="EMBL" id="JACHIP010000004">
    <property type="protein sequence ID" value="MBB5058488.1"/>
    <property type="molecule type" value="Genomic_DNA"/>
</dbReference>
<proteinExistence type="predicted"/>
<dbReference type="AlphaFoldDB" id="A0A7W8E3Z2"/>
<dbReference type="RefSeq" id="WP_184218165.1">
    <property type="nucleotide sequence ID" value="NZ_JACHIP010000004.1"/>
</dbReference>